<organism evidence="1 2">
    <name type="scientific">Allomyces macrogynus (strain ATCC 38327)</name>
    <name type="common">Allomyces javanicus var. macrogynus</name>
    <dbReference type="NCBI Taxonomy" id="578462"/>
    <lineage>
        <taxon>Eukaryota</taxon>
        <taxon>Fungi</taxon>
        <taxon>Fungi incertae sedis</taxon>
        <taxon>Blastocladiomycota</taxon>
        <taxon>Blastocladiomycetes</taxon>
        <taxon>Blastocladiales</taxon>
        <taxon>Blastocladiaceae</taxon>
        <taxon>Allomyces</taxon>
    </lineage>
</organism>
<dbReference type="EMBL" id="GG745330">
    <property type="protein sequence ID" value="KNE56402.1"/>
    <property type="molecule type" value="Genomic_DNA"/>
</dbReference>
<dbReference type="AlphaFoldDB" id="A0A0L0S1E6"/>
<proteinExistence type="predicted"/>
<reference evidence="2" key="2">
    <citation type="submission" date="2009-11" db="EMBL/GenBank/DDBJ databases">
        <title>The Genome Sequence of Allomyces macrogynus strain ATCC 38327.</title>
        <authorList>
            <consortium name="The Broad Institute Genome Sequencing Platform"/>
            <person name="Russ C."/>
            <person name="Cuomo C."/>
            <person name="Shea T."/>
            <person name="Young S.K."/>
            <person name="Zeng Q."/>
            <person name="Koehrsen M."/>
            <person name="Haas B."/>
            <person name="Borodovsky M."/>
            <person name="Guigo R."/>
            <person name="Alvarado L."/>
            <person name="Berlin A."/>
            <person name="Borenstein D."/>
            <person name="Chen Z."/>
            <person name="Engels R."/>
            <person name="Freedman E."/>
            <person name="Gellesch M."/>
            <person name="Goldberg J."/>
            <person name="Griggs A."/>
            <person name="Gujja S."/>
            <person name="Heiman D."/>
            <person name="Hepburn T."/>
            <person name="Howarth C."/>
            <person name="Jen D."/>
            <person name="Larson L."/>
            <person name="Lewis B."/>
            <person name="Mehta T."/>
            <person name="Park D."/>
            <person name="Pearson M."/>
            <person name="Roberts A."/>
            <person name="Saif S."/>
            <person name="Shenoy N."/>
            <person name="Sisk P."/>
            <person name="Stolte C."/>
            <person name="Sykes S."/>
            <person name="Walk T."/>
            <person name="White J."/>
            <person name="Yandava C."/>
            <person name="Burger G."/>
            <person name="Gray M.W."/>
            <person name="Holland P.W.H."/>
            <person name="King N."/>
            <person name="Lang F.B.F."/>
            <person name="Roger A.J."/>
            <person name="Ruiz-Trillo I."/>
            <person name="Lander E."/>
            <person name="Nusbaum C."/>
        </authorList>
    </citation>
    <scope>NUCLEOTIDE SEQUENCE [LARGE SCALE GENOMIC DNA]</scope>
    <source>
        <strain evidence="2">ATCC 38327</strain>
    </source>
</reference>
<keyword evidence="2" id="KW-1185">Reference proteome</keyword>
<dbReference type="Proteomes" id="UP000054350">
    <property type="component" value="Unassembled WGS sequence"/>
</dbReference>
<name>A0A0L0S1E6_ALLM3</name>
<dbReference type="Pfam" id="PF10452">
    <property type="entry name" value="TCO89"/>
    <property type="match status" value="1"/>
</dbReference>
<gene>
    <name evidence="1" type="ORF">AMAG_02211</name>
</gene>
<protein>
    <submittedName>
        <fullName evidence="1">Uncharacterized protein</fullName>
    </submittedName>
</protein>
<evidence type="ECO:0000313" key="1">
    <source>
        <dbReference type="EMBL" id="KNE56402.1"/>
    </source>
</evidence>
<dbReference type="OrthoDB" id="5430106at2759"/>
<sequence length="76" mass="8259">MTRTQQKLMLQKDQLETQEAGALNGPSAGSAAVKFAKEIERIDREYETVARFHDPLGAALARLAATGRAQSTAESR</sequence>
<accession>A0A0L0S1E6</accession>
<dbReference type="GO" id="GO:0031931">
    <property type="term" value="C:TORC1 complex"/>
    <property type="evidence" value="ECO:0007669"/>
    <property type="project" value="InterPro"/>
</dbReference>
<dbReference type="InterPro" id="IPR018857">
    <property type="entry name" value="TORC1_cplx_su_TCO89"/>
</dbReference>
<reference evidence="1 2" key="1">
    <citation type="submission" date="2009-11" db="EMBL/GenBank/DDBJ databases">
        <title>Annotation of Allomyces macrogynus ATCC 38327.</title>
        <authorList>
            <consortium name="The Broad Institute Genome Sequencing Platform"/>
            <person name="Russ C."/>
            <person name="Cuomo C."/>
            <person name="Burger G."/>
            <person name="Gray M.W."/>
            <person name="Holland P.W.H."/>
            <person name="King N."/>
            <person name="Lang F.B.F."/>
            <person name="Roger A.J."/>
            <person name="Ruiz-Trillo I."/>
            <person name="Young S.K."/>
            <person name="Zeng Q."/>
            <person name="Gargeya S."/>
            <person name="Fitzgerald M."/>
            <person name="Haas B."/>
            <person name="Abouelleil A."/>
            <person name="Alvarado L."/>
            <person name="Arachchi H.M."/>
            <person name="Berlin A."/>
            <person name="Chapman S.B."/>
            <person name="Gearin G."/>
            <person name="Goldberg J."/>
            <person name="Griggs A."/>
            <person name="Gujja S."/>
            <person name="Hansen M."/>
            <person name="Heiman D."/>
            <person name="Howarth C."/>
            <person name="Larimer J."/>
            <person name="Lui A."/>
            <person name="MacDonald P.J.P."/>
            <person name="McCowen C."/>
            <person name="Montmayeur A."/>
            <person name="Murphy C."/>
            <person name="Neiman D."/>
            <person name="Pearson M."/>
            <person name="Priest M."/>
            <person name="Roberts A."/>
            <person name="Saif S."/>
            <person name="Shea T."/>
            <person name="Sisk P."/>
            <person name="Stolte C."/>
            <person name="Sykes S."/>
            <person name="Wortman J."/>
            <person name="Nusbaum C."/>
            <person name="Birren B."/>
        </authorList>
    </citation>
    <scope>NUCLEOTIDE SEQUENCE [LARGE SCALE GENOMIC DNA]</scope>
    <source>
        <strain evidence="1 2">ATCC 38327</strain>
    </source>
</reference>
<dbReference type="GO" id="GO:0031929">
    <property type="term" value="P:TOR signaling"/>
    <property type="evidence" value="ECO:0007669"/>
    <property type="project" value="InterPro"/>
</dbReference>
<evidence type="ECO:0000313" key="2">
    <source>
        <dbReference type="Proteomes" id="UP000054350"/>
    </source>
</evidence>
<dbReference type="VEuPathDB" id="FungiDB:AMAG_02211"/>